<dbReference type="Gene3D" id="3.30.70.100">
    <property type="match status" value="1"/>
</dbReference>
<dbReference type="Pfam" id="PF07876">
    <property type="entry name" value="Dabb"/>
    <property type="match status" value="1"/>
</dbReference>
<evidence type="ECO:0000313" key="1">
    <source>
        <dbReference type="EMBL" id="ASO19700.1"/>
    </source>
</evidence>
<dbReference type="SMART" id="SM00886">
    <property type="entry name" value="Dabb"/>
    <property type="match status" value="1"/>
</dbReference>
<accession>A0A221W1P5</accession>
<keyword evidence="2" id="KW-1185">Reference proteome</keyword>
<gene>
    <name evidence="1" type="ORF">AHOG_10285</name>
</gene>
<dbReference type="SUPFAM" id="SSF54909">
    <property type="entry name" value="Dimeric alpha+beta barrel"/>
    <property type="match status" value="1"/>
</dbReference>
<reference evidence="1 2" key="1">
    <citation type="submission" date="2017-07" db="EMBL/GenBank/DDBJ databases">
        <title>Complete genome sequence of Actinoalloteichus hoggarensis DSM 45943, type strain of Actinoalloteichus hoggarensis.</title>
        <authorList>
            <person name="Ruckert C."/>
            <person name="Nouioui I."/>
            <person name="Willmese J."/>
            <person name="van Wezel G."/>
            <person name="Klenk H.-P."/>
            <person name="Kalinowski J."/>
            <person name="Zotchev S.B."/>
        </authorList>
    </citation>
    <scope>NUCLEOTIDE SEQUENCE [LARGE SCALE GENOMIC DNA]</scope>
    <source>
        <strain evidence="1 2">DSM 45943</strain>
    </source>
</reference>
<dbReference type="PROSITE" id="PS51502">
    <property type="entry name" value="S_R_A_B_BARREL"/>
    <property type="match status" value="1"/>
</dbReference>
<protein>
    <submittedName>
        <fullName evidence="1">Stress responsive A/B Barrel Domain protein</fullName>
    </submittedName>
</protein>
<proteinExistence type="predicted"/>
<dbReference type="AlphaFoldDB" id="A0A221W1P5"/>
<dbReference type="KEGG" id="ahg:AHOG_10285"/>
<dbReference type="Proteomes" id="UP000204221">
    <property type="component" value="Chromosome"/>
</dbReference>
<organism evidence="1 2">
    <name type="scientific">Actinoalloteichus hoggarensis</name>
    <dbReference type="NCBI Taxonomy" id="1470176"/>
    <lineage>
        <taxon>Bacteria</taxon>
        <taxon>Bacillati</taxon>
        <taxon>Actinomycetota</taxon>
        <taxon>Actinomycetes</taxon>
        <taxon>Pseudonocardiales</taxon>
        <taxon>Pseudonocardiaceae</taxon>
        <taxon>Actinoalloteichus</taxon>
    </lineage>
</organism>
<dbReference type="InterPro" id="IPR011008">
    <property type="entry name" value="Dimeric_a/b-barrel"/>
</dbReference>
<dbReference type="RefSeq" id="WP_093941165.1">
    <property type="nucleotide sequence ID" value="NZ_CP022521.1"/>
</dbReference>
<evidence type="ECO:0000313" key="2">
    <source>
        <dbReference type="Proteomes" id="UP000204221"/>
    </source>
</evidence>
<sequence>MIYHCIRFTIKPEVPQETVDAIIDGMGAQNADSPGAVFGRDFGGEYQYAAVSSVADLEEYEKMMNDPAHLQVDRMGLPLIERFASFDVTDDKDPEMGEKIAAIHQRRFDAHPDLVELISNLKEYIGSAAPGRHATS</sequence>
<dbReference type="InterPro" id="IPR013097">
    <property type="entry name" value="Dabb"/>
</dbReference>
<name>A0A221W1P5_9PSEU</name>
<dbReference type="OrthoDB" id="5518399at2"/>
<dbReference type="EMBL" id="CP022521">
    <property type="protein sequence ID" value="ASO19700.1"/>
    <property type="molecule type" value="Genomic_DNA"/>
</dbReference>